<feature type="active site" evidence="15">
    <location>
        <position position="106"/>
    </location>
</feature>
<keyword evidence="10 15" id="KW-0460">Magnesium</keyword>
<feature type="binding site" evidence="15">
    <location>
        <position position="105"/>
    </location>
    <ligand>
        <name>Mg(2+)</name>
        <dbReference type="ChEBI" id="CHEBI:18420"/>
    </ligand>
</feature>
<dbReference type="PROSITE" id="PS50173">
    <property type="entry name" value="UMUC"/>
    <property type="match status" value="1"/>
</dbReference>
<comment type="catalytic activity">
    <reaction evidence="14 15">
        <text>DNA(n) + a 2'-deoxyribonucleoside 5'-triphosphate = DNA(n+1) + diphosphate</text>
        <dbReference type="Rhea" id="RHEA:22508"/>
        <dbReference type="Rhea" id="RHEA-COMP:17339"/>
        <dbReference type="Rhea" id="RHEA-COMP:17340"/>
        <dbReference type="ChEBI" id="CHEBI:33019"/>
        <dbReference type="ChEBI" id="CHEBI:61560"/>
        <dbReference type="ChEBI" id="CHEBI:173112"/>
        <dbReference type="EC" id="2.7.7.7"/>
    </reaction>
</comment>
<keyword evidence="3 15" id="KW-0515">Mutator protein</keyword>
<dbReference type="EC" id="2.7.7.7" evidence="15"/>
<dbReference type="Proteomes" id="UP001324993">
    <property type="component" value="Chromosome"/>
</dbReference>
<evidence type="ECO:0000256" key="13">
    <source>
        <dbReference type="ARBA" id="ARBA00023204"/>
    </source>
</evidence>
<evidence type="ECO:0000256" key="11">
    <source>
        <dbReference type="ARBA" id="ARBA00022932"/>
    </source>
</evidence>
<keyword evidence="6 15" id="KW-0548">Nucleotidyltransferase</keyword>
<name>A0ABZ0RNA5_9BACT</name>
<dbReference type="Gene3D" id="3.30.70.270">
    <property type="match status" value="1"/>
</dbReference>
<dbReference type="HAMAP" id="MF_01113">
    <property type="entry name" value="DNApol_IV"/>
    <property type="match status" value="1"/>
</dbReference>
<proteinExistence type="inferred from homology"/>
<keyword evidence="8 15" id="KW-0479">Metal-binding</keyword>
<dbReference type="InterPro" id="IPR001126">
    <property type="entry name" value="UmuC"/>
</dbReference>
<dbReference type="InterPro" id="IPR043502">
    <property type="entry name" value="DNA/RNA_pol_sf"/>
</dbReference>
<dbReference type="SUPFAM" id="SSF56672">
    <property type="entry name" value="DNA/RNA polymerases"/>
    <property type="match status" value="1"/>
</dbReference>
<evidence type="ECO:0000256" key="2">
    <source>
        <dbReference type="ARBA" id="ARBA00010945"/>
    </source>
</evidence>
<dbReference type="InterPro" id="IPR036775">
    <property type="entry name" value="DNA_pol_Y-fam_lit_finger_sf"/>
</dbReference>
<organism evidence="17 18">
    <name type="scientific">Coraliomargarita algicola</name>
    <dbReference type="NCBI Taxonomy" id="3092156"/>
    <lineage>
        <taxon>Bacteria</taxon>
        <taxon>Pseudomonadati</taxon>
        <taxon>Verrucomicrobiota</taxon>
        <taxon>Opitutia</taxon>
        <taxon>Puniceicoccales</taxon>
        <taxon>Coraliomargaritaceae</taxon>
        <taxon>Coraliomargarita</taxon>
    </lineage>
</organism>
<comment type="subunit">
    <text evidence="15">Monomer.</text>
</comment>
<keyword evidence="7 15" id="KW-0235">DNA replication</keyword>
<comment type="function">
    <text evidence="15">Poorly processive, error-prone DNA polymerase involved in untargeted mutagenesis. Copies undamaged DNA at stalled replication forks, which arise in vivo from mismatched or misaligned primer ends. These misaligned primers can be extended by PolIV. Exhibits no 3'-5' exonuclease (proofreading) activity. May be involved in translesional synthesis, in conjunction with the beta clamp from PolIII.</text>
</comment>
<keyword evidence="4 15" id="KW-0963">Cytoplasm</keyword>
<keyword evidence="5 15" id="KW-0808">Transferase</keyword>
<evidence type="ECO:0000256" key="6">
    <source>
        <dbReference type="ARBA" id="ARBA00022695"/>
    </source>
</evidence>
<dbReference type="PANTHER" id="PTHR11076">
    <property type="entry name" value="DNA REPAIR POLYMERASE UMUC / TRANSFERASE FAMILY MEMBER"/>
    <property type="match status" value="1"/>
</dbReference>
<evidence type="ECO:0000259" key="16">
    <source>
        <dbReference type="PROSITE" id="PS50173"/>
    </source>
</evidence>
<protein>
    <recommendedName>
        <fullName evidence="15">DNA polymerase IV</fullName>
        <shortName evidence="15">Pol IV</shortName>
        <ecNumber evidence="15">2.7.7.7</ecNumber>
    </recommendedName>
</protein>
<dbReference type="Gene3D" id="3.30.1490.100">
    <property type="entry name" value="DNA polymerase, Y-family, little finger domain"/>
    <property type="match status" value="1"/>
</dbReference>
<dbReference type="InterPro" id="IPR050116">
    <property type="entry name" value="DNA_polymerase-Y"/>
</dbReference>
<evidence type="ECO:0000313" key="17">
    <source>
        <dbReference type="EMBL" id="WPJ97002.1"/>
    </source>
</evidence>
<evidence type="ECO:0000313" key="18">
    <source>
        <dbReference type="Proteomes" id="UP001324993"/>
    </source>
</evidence>
<dbReference type="RefSeq" id="WP_319833854.1">
    <property type="nucleotide sequence ID" value="NZ_CP138858.1"/>
</dbReference>
<comment type="subcellular location">
    <subcellularLocation>
        <location evidence="1 15">Cytoplasm</location>
    </subcellularLocation>
</comment>
<evidence type="ECO:0000256" key="15">
    <source>
        <dbReference type="HAMAP-Rule" id="MF_01113"/>
    </source>
</evidence>
<dbReference type="InterPro" id="IPR017961">
    <property type="entry name" value="DNA_pol_Y-fam_little_finger"/>
</dbReference>
<dbReference type="InterPro" id="IPR043128">
    <property type="entry name" value="Rev_trsase/Diguanyl_cyclase"/>
</dbReference>
<dbReference type="GO" id="GO:0003887">
    <property type="term" value="F:DNA-directed DNA polymerase activity"/>
    <property type="evidence" value="ECO:0007669"/>
    <property type="project" value="UniProtKB-EC"/>
</dbReference>
<evidence type="ECO:0000256" key="12">
    <source>
        <dbReference type="ARBA" id="ARBA00023125"/>
    </source>
</evidence>
<dbReference type="Gene3D" id="3.40.1170.60">
    <property type="match status" value="1"/>
</dbReference>
<dbReference type="Pfam" id="PF00817">
    <property type="entry name" value="IMS"/>
    <property type="match status" value="1"/>
</dbReference>
<evidence type="ECO:0000256" key="1">
    <source>
        <dbReference type="ARBA" id="ARBA00004496"/>
    </source>
</evidence>
<dbReference type="PANTHER" id="PTHR11076:SF33">
    <property type="entry name" value="DNA POLYMERASE KAPPA"/>
    <property type="match status" value="1"/>
</dbReference>
<dbReference type="Pfam" id="PF11799">
    <property type="entry name" value="IMS_C"/>
    <property type="match status" value="1"/>
</dbReference>
<feature type="binding site" evidence="15">
    <location>
        <position position="11"/>
    </location>
    <ligand>
        <name>Mg(2+)</name>
        <dbReference type="ChEBI" id="CHEBI:18420"/>
    </ligand>
</feature>
<gene>
    <name evidence="15 17" type="primary">dinB</name>
    <name evidence="17" type="ORF">SH580_04685</name>
</gene>
<comment type="cofactor">
    <cofactor evidence="15">
        <name>Mg(2+)</name>
        <dbReference type="ChEBI" id="CHEBI:18420"/>
    </cofactor>
    <text evidence="15">Binds 2 magnesium ions per subunit.</text>
</comment>
<dbReference type="InterPro" id="IPR022880">
    <property type="entry name" value="DNApol_IV"/>
</dbReference>
<dbReference type="InterPro" id="IPR053848">
    <property type="entry name" value="IMS_HHH_1"/>
</dbReference>
<keyword evidence="9 15" id="KW-0227">DNA damage</keyword>
<evidence type="ECO:0000256" key="5">
    <source>
        <dbReference type="ARBA" id="ARBA00022679"/>
    </source>
</evidence>
<evidence type="ECO:0000256" key="14">
    <source>
        <dbReference type="ARBA" id="ARBA00049244"/>
    </source>
</evidence>
<evidence type="ECO:0000256" key="7">
    <source>
        <dbReference type="ARBA" id="ARBA00022705"/>
    </source>
</evidence>
<feature type="domain" description="UmuC" evidence="16">
    <location>
        <begin position="7"/>
        <end position="184"/>
    </location>
</feature>
<keyword evidence="12 15" id="KW-0238">DNA-binding</keyword>
<dbReference type="CDD" id="cd03586">
    <property type="entry name" value="PolY_Pol_IV_kappa"/>
    <property type="match status" value="1"/>
</dbReference>
<dbReference type="EMBL" id="CP138858">
    <property type="protein sequence ID" value="WPJ97002.1"/>
    <property type="molecule type" value="Genomic_DNA"/>
</dbReference>
<evidence type="ECO:0000256" key="3">
    <source>
        <dbReference type="ARBA" id="ARBA00022457"/>
    </source>
</evidence>
<keyword evidence="13 15" id="KW-0234">DNA repair</keyword>
<accession>A0ABZ0RNA5</accession>
<keyword evidence="11 15" id="KW-0239">DNA-directed DNA polymerase</keyword>
<dbReference type="SUPFAM" id="SSF100879">
    <property type="entry name" value="Lesion bypass DNA polymerase (Y-family), little finger domain"/>
    <property type="match status" value="1"/>
</dbReference>
<evidence type="ECO:0000256" key="9">
    <source>
        <dbReference type="ARBA" id="ARBA00022763"/>
    </source>
</evidence>
<dbReference type="NCBIfam" id="NF002677">
    <property type="entry name" value="PRK02406.1"/>
    <property type="match status" value="1"/>
</dbReference>
<feature type="site" description="Substrate discrimination" evidence="15">
    <location>
        <position position="16"/>
    </location>
</feature>
<dbReference type="Pfam" id="PF21999">
    <property type="entry name" value="IMS_HHH_1"/>
    <property type="match status" value="1"/>
</dbReference>
<evidence type="ECO:0000256" key="4">
    <source>
        <dbReference type="ARBA" id="ARBA00022490"/>
    </source>
</evidence>
<comment type="similarity">
    <text evidence="2 15">Belongs to the DNA polymerase type-Y family.</text>
</comment>
<reference evidence="17 18" key="1">
    <citation type="submission" date="2023-11" db="EMBL/GenBank/DDBJ databases">
        <title>Coraliomargarita sp. nov., isolated from marine algae.</title>
        <authorList>
            <person name="Lee J.K."/>
            <person name="Baek J.H."/>
            <person name="Kim J.M."/>
            <person name="Choi D.G."/>
            <person name="Jeon C.O."/>
        </authorList>
    </citation>
    <scope>NUCLEOTIDE SEQUENCE [LARGE SCALE GENOMIC DNA]</scope>
    <source>
        <strain evidence="17 18">J2-16</strain>
    </source>
</reference>
<evidence type="ECO:0000256" key="8">
    <source>
        <dbReference type="ARBA" id="ARBA00022723"/>
    </source>
</evidence>
<keyword evidence="18" id="KW-1185">Reference proteome</keyword>
<sequence length="349" mass="39329">MKTNRRIIHIDMDCFYAAVEMREHPQFAHRPLAVGGASGRGVLTTCNYPARAYGVRSAMPVFKARELCPQLIILPVRFELYRAASKKVREIFTRYTDLIEPLSLDEAYLDVSHLRRPGAEIAAEIRATILAETGLTASAGIGPNKLIAKVASDWNKPNGQCIVAPSKVDLFMRELPVRRIWGVGPKSATRLSENGIETCAQLQLKDKTWLAQEFGSFGLELYKLCRGIDERPVQANRIRKSLSNERTFSKNLESLEACQQALIRQHDEMIEDLRQSAPDRKIAKLLVKLKFSDFRRTTAEMPGQKPDLKHYQQLLREAWGRSGEPVRLLGIGVRFAESEGSSEQLELAL</sequence>
<dbReference type="Gene3D" id="1.10.150.20">
    <property type="entry name" value="5' to 3' exonuclease, C-terminal subdomain"/>
    <property type="match status" value="1"/>
</dbReference>
<evidence type="ECO:0000256" key="10">
    <source>
        <dbReference type="ARBA" id="ARBA00022842"/>
    </source>
</evidence>